<dbReference type="Gene3D" id="3.40.50.300">
    <property type="entry name" value="P-loop containing nucleotide triphosphate hydrolases"/>
    <property type="match status" value="1"/>
</dbReference>
<evidence type="ECO:0000313" key="8">
    <source>
        <dbReference type="EMBL" id="GAM00922.1"/>
    </source>
</evidence>
<dbReference type="GO" id="GO:0022857">
    <property type="term" value="F:transmembrane transporter activity"/>
    <property type="evidence" value="ECO:0007669"/>
    <property type="project" value="InterPro"/>
</dbReference>
<name>A0A0A1W6X4_9SPHN</name>
<dbReference type="GO" id="GO:0017004">
    <property type="term" value="P:cytochrome complex assembly"/>
    <property type="evidence" value="ECO:0007669"/>
    <property type="project" value="UniProtKB-KW"/>
</dbReference>
<evidence type="ECO:0000256" key="3">
    <source>
        <dbReference type="ARBA" id="ARBA00022748"/>
    </source>
</evidence>
<keyword evidence="4 8" id="KW-0067">ATP-binding</keyword>
<evidence type="ECO:0000256" key="5">
    <source>
        <dbReference type="ARBA" id="ARBA00022967"/>
    </source>
</evidence>
<sequence length="196" mass="20553">MILHLSQVACARGGRLLFTHLSLVLAEGEATVVTGPNGIGKSSLLRLAAGLIAPFEGRVARTGRMALMTEDLALDTERRLGEALSFWARLDGLAAADRRVAVALDMVGLGKLADVPVRLLSTGQRRRAGLARVLAAQAPLWLLDEPGNGLDVQGIAMLERAIATHRQAGGAVLLTTHQPLALTDARTLALAGHVPA</sequence>
<dbReference type="GO" id="GO:0005524">
    <property type="term" value="F:ATP binding"/>
    <property type="evidence" value="ECO:0007669"/>
    <property type="project" value="UniProtKB-KW"/>
</dbReference>
<protein>
    <submittedName>
        <fullName evidence="8">Cytochrome c-type biogenesis ATP-binding export protein CcmA</fullName>
    </submittedName>
</protein>
<dbReference type="OrthoDB" id="9800654at2"/>
<accession>A0A0A1W6X4</accession>
<evidence type="ECO:0000256" key="2">
    <source>
        <dbReference type="ARBA" id="ARBA00022741"/>
    </source>
</evidence>
<dbReference type="eggNOG" id="COG4133">
    <property type="taxonomic scope" value="Bacteria"/>
</dbReference>
<comment type="caution">
    <text evidence="8">The sequence shown here is derived from an EMBL/GenBank/DDBJ whole genome shotgun (WGS) entry which is preliminary data.</text>
</comment>
<dbReference type="InterPro" id="IPR003593">
    <property type="entry name" value="AAA+_ATPase"/>
</dbReference>
<dbReference type="InterPro" id="IPR003439">
    <property type="entry name" value="ABC_transporter-like_ATP-bd"/>
</dbReference>
<dbReference type="NCBIfam" id="TIGR01189">
    <property type="entry name" value="ccmA"/>
    <property type="match status" value="1"/>
</dbReference>
<dbReference type="RefSeq" id="WP_042486708.1">
    <property type="nucleotide sequence ID" value="NZ_BBPI01000040.1"/>
</dbReference>
<dbReference type="PANTHER" id="PTHR43499">
    <property type="entry name" value="ABC TRANSPORTER I FAMILY MEMBER 1"/>
    <property type="match status" value="1"/>
</dbReference>
<evidence type="ECO:0000256" key="1">
    <source>
        <dbReference type="ARBA" id="ARBA00022448"/>
    </source>
</evidence>
<keyword evidence="3" id="KW-0201">Cytochrome c-type biogenesis</keyword>
<keyword evidence="1" id="KW-0813">Transport</keyword>
<proteinExistence type="predicted"/>
<reference evidence="8 9" key="1">
    <citation type="submission" date="2014-11" db="EMBL/GenBank/DDBJ databases">
        <title>Whole genome shotgun sequence of Sphingomonas parapaucimobilis NBRC 15100.</title>
        <authorList>
            <person name="Katano-Makiyama Y."/>
            <person name="Hosoyama A."/>
            <person name="Hashimoto M."/>
            <person name="Hosoyama Y."/>
            <person name="Noguchi M."/>
            <person name="Numata M."/>
            <person name="Tsuchikane K."/>
            <person name="Hirakata S."/>
            <person name="Uohara A."/>
            <person name="Shimodaira J."/>
            <person name="Ohji S."/>
            <person name="Ichikawa N."/>
            <person name="Kimura A."/>
            <person name="Yamazoe A."/>
            <person name="Fujita N."/>
        </authorList>
    </citation>
    <scope>NUCLEOTIDE SEQUENCE [LARGE SCALE GENOMIC DNA]</scope>
    <source>
        <strain evidence="8 9">NBRC 15100</strain>
    </source>
</reference>
<keyword evidence="2" id="KW-0547">Nucleotide-binding</keyword>
<evidence type="ECO:0000256" key="4">
    <source>
        <dbReference type="ARBA" id="ARBA00022840"/>
    </source>
</evidence>
<dbReference type="PROSITE" id="PS50893">
    <property type="entry name" value="ABC_TRANSPORTER_2"/>
    <property type="match status" value="1"/>
</dbReference>
<dbReference type="PANTHER" id="PTHR43499:SF1">
    <property type="entry name" value="ABC TRANSPORTER I FAMILY MEMBER 1"/>
    <property type="match status" value="1"/>
</dbReference>
<dbReference type="SUPFAM" id="SSF52540">
    <property type="entry name" value="P-loop containing nucleoside triphosphate hydrolases"/>
    <property type="match status" value="1"/>
</dbReference>
<organism evidence="8 9">
    <name type="scientific">Sphingomonas parapaucimobilis NBRC 15100</name>
    <dbReference type="NCBI Taxonomy" id="1219049"/>
    <lineage>
        <taxon>Bacteria</taxon>
        <taxon>Pseudomonadati</taxon>
        <taxon>Pseudomonadota</taxon>
        <taxon>Alphaproteobacteria</taxon>
        <taxon>Sphingomonadales</taxon>
        <taxon>Sphingomonadaceae</taxon>
        <taxon>Sphingomonas</taxon>
    </lineage>
</organism>
<dbReference type="GO" id="GO:0016887">
    <property type="term" value="F:ATP hydrolysis activity"/>
    <property type="evidence" value="ECO:0007669"/>
    <property type="project" value="InterPro"/>
</dbReference>
<keyword evidence="6" id="KW-0472">Membrane</keyword>
<evidence type="ECO:0000313" key="9">
    <source>
        <dbReference type="Proteomes" id="UP000032305"/>
    </source>
</evidence>
<gene>
    <name evidence="8" type="primary">ccmA</name>
    <name evidence="8" type="ORF">SP5_040_00300</name>
</gene>
<dbReference type="SMART" id="SM00382">
    <property type="entry name" value="AAA"/>
    <property type="match status" value="1"/>
</dbReference>
<keyword evidence="5" id="KW-1278">Translocase</keyword>
<dbReference type="Pfam" id="PF00005">
    <property type="entry name" value="ABC_tran"/>
    <property type="match status" value="1"/>
</dbReference>
<dbReference type="EMBL" id="BBPI01000040">
    <property type="protein sequence ID" value="GAM00922.1"/>
    <property type="molecule type" value="Genomic_DNA"/>
</dbReference>
<dbReference type="AlphaFoldDB" id="A0A0A1W6X4"/>
<keyword evidence="9" id="KW-1185">Reference proteome</keyword>
<feature type="domain" description="ABC transporter" evidence="7">
    <location>
        <begin position="3"/>
        <end position="194"/>
    </location>
</feature>
<evidence type="ECO:0000259" key="7">
    <source>
        <dbReference type="PROSITE" id="PS50893"/>
    </source>
</evidence>
<dbReference type="InterPro" id="IPR027417">
    <property type="entry name" value="P-loop_NTPase"/>
</dbReference>
<evidence type="ECO:0000256" key="6">
    <source>
        <dbReference type="ARBA" id="ARBA00023136"/>
    </source>
</evidence>
<dbReference type="Proteomes" id="UP000032305">
    <property type="component" value="Unassembled WGS sequence"/>
</dbReference>
<dbReference type="InterPro" id="IPR005895">
    <property type="entry name" value="ABC_transptr_haem_export_CcmA"/>
</dbReference>